<dbReference type="EMBL" id="MU266351">
    <property type="protein sequence ID" value="KAH7928641.1"/>
    <property type="molecule type" value="Genomic_DNA"/>
</dbReference>
<protein>
    <submittedName>
        <fullName evidence="1">Uncharacterized protein</fullName>
    </submittedName>
</protein>
<sequence>MAIEGLVSVTCGKKKALIIGIGYKLKKLAGLGRLREVYGDARSLVDLLRDSYGYAEKDITLMLDERNDGDAAMWPTRDNVRTQIDLLVKDASPGDQFFFYYAGHGHQERCRHNSETDGLDEAMDTCDGKKILDNELKERLVRPLPPGSKLFALIDSCHSETMLDLDEEPCEACRRLRLARHRGRKHNTLLTDIHNRMLVLHQEQHQSARARGASLGRCDPLPSRAQQQLKRADSPEPRRRHNSLTRPRDRVPARAGSEHSYLPKAVSHQMAYNVREAHLSRPAACKCTTKGRLDHDAHVISLSACRDNESAFDDNVTGGTMTKFFIETLEEDRHPSLKKLLAGVRKRVHNLTRRRELARHQTLAIVGPVVEVRETVASDPIGHAVQTNGDEDMIVVSDTGCSQHPRYGSRCRLNLNEPFDP</sequence>
<gene>
    <name evidence="1" type="ORF">BV22DRAFT_195585</name>
</gene>
<accession>A0ACB8BRR2</accession>
<organism evidence="1 2">
    <name type="scientific">Leucogyrophana mollusca</name>
    <dbReference type="NCBI Taxonomy" id="85980"/>
    <lineage>
        <taxon>Eukaryota</taxon>
        <taxon>Fungi</taxon>
        <taxon>Dikarya</taxon>
        <taxon>Basidiomycota</taxon>
        <taxon>Agaricomycotina</taxon>
        <taxon>Agaricomycetes</taxon>
        <taxon>Agaricomycetidae</taxon>
        <taxon>Boletales</taxon>
        <taxon>Boletales incertae sedis</taxon>
        <taxon>Leucogyrophana</taxon>
    </lineage>
</organism>
<dbReference type="Proteomes" id="UP000790709">
    <property type="component" value="Unassembled WGS sequence"/>
</dbReference>
<name>A0ACB8BRR2_9AGAM</name>
<evidence type="ECO:0000313" key="1">
    <source>
        <dbReference type="EMBL" id="KAH7928641.1"/>
    </source>
</evidence>
<keyword evidence="2" id="KW-1185">Reference proteome</keyword>
<reference evidence="1" key="1">
    <citation type="journal article" date="2021" name="New Phytol.">
        <title>Evolutionary innovations through gain and loss of genes in the ectomycorrhizal Boletales.</title>
        <authorList>
            <person name="Wu G."/>
            <person name="Miyauchi S."/>
            <person name="Morin E."/>
            <person name="Kuo A."/>
            <person name="Drula E."/>
            <person name="Varga T."/>
            <person name="Kohler A."/>
            <person name="Feng B."/>
            <person name="Cao Y."/>
            <person name="Lipzen A."/>
            <person name="Daum C."/>
            <person name="Hundley H."/>
            <person name="Pangilinan J."/>
            <person name="Johnson J."/>
            <person name="Barry K."/>
            <person name="LaButti K."/>
            <person name="Ng V."/>
            <person name="Ahrendt S."/>
            <person name="Min B."/>
            <person name="Choi I.G."/>
            <person name="Park H."/>
            <person name="Plett J.M."/>
            <person name="Magnuson J."/>
            <person name="Spatafora J.W."/>
            <person name="Nagy L.G."/>
            <person name="Henrissat B."/>
            <person name="Grigoriev I.V."/>
            <person name="Yang Z.L."/>
            <person name="Xu J."/>
            <person name="Martin F.M."/>
        </authorList>
    </citation>
    <scope>NUCLEOTIDE SEQUENCE</scope>
    <source>
        <strain evidence="1">KUC20120723A-06</strain>
    </source>
</reference>
<proteinExistence type="predicted"/>
<evidence type="ECO:0000313" key="2">
    <source>
        <dbReference type="Proteomes" id="UP000790709"/>
    </source>
</evidence>
<comment type="caution">
    <text evidence="1">The sequence shown here is derived from an EMBL/GenBank/DDBJ whole genome shotgun (WGS) entry which is preliminary data.</text>
</comment>